<dbReference type="EMBL" id="FRBW01000002">
    <property type="protein sequence ID" value="SHM34368.1"/>
    <property type="molecule type" value="Genomic_DNA"/>
</dbReference>
<evidence type="ECO:0000256" key="5">
    <source>
        <dbReference type="ARBA" id="ARBA00022989"/>
    </source>
</evidence>
<dbReference type="PROSITE" id="PS50893">
    <property type="entry name" value="ABC_TRANSPORTER_2"/>
    <property type="match status" value="1"/>
</dbReference>
<keyword evidence="3" id="KW-0547">Nucleotide-binding</keyword>
<dbReference type="Pfam" id="PF00664">
    <property type="entry name" value="ABC_membrane"/>
    <property type="match status" value="1"/>
</dbReference>
<dbReference type="SMART" id="SM00382">
    <property type="entry name" value="AAA"/>
    <property type="match status" value="1"/>
</dbReference>
<dbReference type="InterPro" id="IPR003439">
    <property type="entry name" value="ABC_transporter-like_ATP-bd"/>
</dbReference>
<proteinExistence type="predicted"/>
<dbReference type="SUPFAM" id="SSF90123">
    <property type="entry name" value="ABC transporter transmembrane region"/>
    <property type="match status" value="1"/>
</dbReference>
<keyword evidence="2 7" id="KW-0812">Transmembrane</keyword>
<protein>
    <submittedName>
        <fullName evidence="10">ATP-binding cassette, subfamily B/ATP-binding cassette, subfamily C, LapB</fullName>
    </submittedName>
</protein>
<keyword evidence="11" id="KW-1185">Reference proteome</keyword>
<organism evidence="10 11">
    <name type="scientific">Roseibium suaedae</name>
    <dbReference type="NCBI Taxonomy" id="735517"/>
    <lineage>
        <taxon>Bacteria</taxon>
        <taxon>Pseudomonadati</taxon>
        <taxon>Pseudomonadota</taxon>
        <taxon>Alphaproteobacteria</taxon>
        <taxon>Hyphomicrobiales</taxon>
        <taxon>Stappiaceae</taxon>
        <taxon>Roseibium</taxon>
    </lineage>
</organism>
<dbReference type="GO" id="GO:0005524">
    <property type="term" value="F:ATP binding"/>
    <property type="evidence" value="ECO:0007669"/>
    <property type="project" value="UniProtKB-KW"/>
</dbReference>
<dbReference type="GO" id="GO:0016887">
    <property type="term" value="F:ATP hydrolysis activity"/>
    <property type="evidence" value="ECO:0007669"/>
    <property type="project" value="InterPro"/>
</dbReference>
<dbReference type="InterPro" id="IPR039421">
    <property type="entry name" value="Type_1_exporter"/>
</dbReference>
<keyword evidence="5 7" id="KW-1133">Transmembrane helix</keyword>
<feature type="transmembrane region" description="Helical" evidence="7">
    <location>
        <begin position="234"/>
        <end position="252"/>
    </location>
</feature>
<evidence type="ECO:0000256" key="3">
    <source>
        <dbReference type="ARBA" id="ARBA00022741"/>
    </source>
</evidence>
<accession>A0A1M7I134</accession>
<dbReference type="STRING" id="735517.SAMN05444272_2394"/>
<dbReference type="InterPro" id="IPR036640">
    <property type="entry name" value="ABC1_TM_sf"/>
</dbReference>
<feature type="domain" description="ABC transmembrane type-1" evidence="9">
    <location>
        <begin position="200"/>
        <end position="479"/>
    </location>
</feature>
<dbReference type="GO" id="GO:0034040">
    <property type="term" value="F:ATPase-coupled lipid transmembrane transporter activity"/>
    <property type="evidence" value="ECO:0007669"/>
    <property type="project" value="TreeGrafter"/>
</dbReference>
<dbReference type="GO" id="GO:0005886">
    <property type="term" value="C:plasma membrane"/>
    <property type="evidence" value="ECO:0007669"/>
    <property type="project" value="UniProtKB-SubCell"/>
</dbReference>
<dbReference type="PANTHER" id="PTHR24221:SF248">
    <property type="entry name" value="ABC TRANSPORTER TRANSMEMBRANE REGION"/>
    <property type="match status" value="1"/>
</dbReference>
<dbReference type="InterPro" id="IPR027417">
    <property type="entry name" value="P-loop_NTPase"/>
</dbReference>
<feature type="transmembrane region" description="Helical" evidence="7">
    <location>
        <begin position="307"/>
        <end position="333"/>
    </location>
</feature>
<feature type="transmembrane region" description="Helical" evidence="7">
    <location>
        <begin position="339"/>
        <end position="355"/>
    </location>
</feature>
<dbReference type="PANTHER" id="PTHR24221">
    <property type="entry name" value="ATP-BINDING CASSETTE SUB-FAMILY B"/>
    <property type="match status" value="1"/>
</dbReference>
<evidence type="ECO:0000256" key="6">
    <source>
        <dbReference type="ARBA" id="ARBA00023136"/>
    </source>
</evidence>
<evidence type="ECO:0000256" key="2">
    <source>
        <dbReference type="ARBA" id="ARBA00022692"/>
    </source>
</evidence>
<sequence length="741" mass="80962">MNMTATPLSGAIFGVDGHVHPHEAAELERAYVKSLQTRVDKLTAMLEVLGLPVEASRLYSALTLQSGKDFGVKDILAAWPASLQFRDHNAVLAAMANLGFLVRQVMPKRALNRSNRRPLLVADENGAIVLLPIGQSWAVCSGTGPLEILPAGAFDETDLTFWEVCENADDSPVSQVARSHTGYSWVRALLSRFPYLGRSLIIATSVLALSGLLVPLLISAVFGQVIGLSSMRSLPALVIAFLLILGVEAFFLTQRARIVAYTANRLEFLINTASFERILFLSPFISERASPTSQAARLRSFENIRDFLVGPAFSSILDMPVALISLGAVAYLAPAVTPVPIAAICLFALIFYVSLRSVRILTSKAADEATEMQRLAIETLDKLQAIRENGLQDAWSKRISSAVARDQNAQFRLRLAGRVTESCSALVYTSSVVFMLAAGAYSVWDGSASNVGLLAITILGLRSLLPFHTLCMSVLRFEQIRRSFSQINTLMDLPTESQGAREDYLIGPVTGRLSLVNVGFRAKDTRPVFVGLELEVEPGDVVGIYGAHGTGKTTLFKMILGMNDVLLGTVRIDGVDIRQLPLTELRRRISYIPQRPRIFPGTIKQNLLHANPLATAEQITKILERVGLRDEIEALPAGLEHLISGAPGDEFSLEFRYRFAIARALLVNSQLLLIDEIPNALLDGEIGVLLKRILTEFRGKRTILFASHRSDFLSLGDKVIALRYGRVPLIGQPKTILEGTA</sequence>
<keyword evidence="4 10" id="KW-0067">ATP-binding</keyword>
<dbReference type="Gene3D" id="1.20.1560.10">
    <property type="entry name" value="ABC transporter type 1, transmembrane domain"/>
    <property type="match status" value="1"/>
</dbReference>
<dbReference type="InterPro" id="IPR003593">
    <property type="entry name" value="AAA+_ATPase"/>
</dbReference>
<feature type="transmembrane region" description="Helical" evidence="7">
    <location>
        <begin position="200"/>
        <end position="222"/>
    </location>
</feature>
<evidence type="ECO:0000259" key="9">
    <source>
        <dbReference type="PROSITE" id="PS50929"/>
    </source>
</evidence>
<dbReference type="GO" id="GO:0140359">
    <property type="term" value="F:ABC-type transporter activity"/>
    <property type="evidence" value="ECO:0007669"/>
    <property type="project" value="InterPro"/>
</dbReference>
<evidence type="ECO:0000256" key="1">
    <source>
        <dbReference type="ARBA" id="ARBA00004651"/>
    </source>
</evidence>
<evidence type="ECO:0000313" key="11">
    <source>
        <dbReference type="Proteomes" id="UP000186002"/>
    </source>
</evidence>
<feature type="transmembrane region" description="Helical" evidence="7">
    <location>
        <begin position="425"/>
        <end position="444"/>
    </location>
</feature>
<comment type="subcellular location">
    <subcellularLocation>
        <location evidence="1">Cell membrane</location>
        <topology evidence="1">Multi-pass membrane protein</topology>
    </subcellularLocation>
</comment>
<dbReference type="PROSITE" id="PS50929">
    <property type="entry name" value="ABC_TM1F"/>
    <property type="match status" value="1"/>
</dbReference>
<dbReference type="Proteomes" id="UP000186002">
    <property type="component" value="Unassembled WGS sequence"/>
</dbReference>
<evidence type="ECO:0000256" key="7">
    <source>
        <dbReference type="SAM" id="Phobius"/>
    </source>
</evidence>
<dbReference type="SUPFAM" id="SSF52540">
    <property type="entry name" value="P-loop containing nucleoside triphosphate hydrolases"/>
    <property type="match status" value="1"/>
</dbReference>
<evidence type="ECO:0000256" key="4">
    <source>
        <dbReference type="ARBA" id="ARBA00022840"/>
    </source>
</evidence>
<evidence type="ECO:0000313" key="10">
    <source>
        <dbReference type="EMBL" id="SHM34368.1"/>
    </source>
</evidence>
<reference evidence="10 11" key="1">
    <citation type="submission" date="2016-11" db="EMBL/GenBank/DDBJ databases">
        <authorList>
            <person name="Jaros S."/>
            <person name="Januszkiewicz K."/>
            <person name="Wedrychowicz H."/>
        </authorList>
    </citation>
    <scope>NUCLEOTIDE SEQUENCE [LARGE SCALE GENOMIC DNA]</scope>
    <source>
        <strain evidence="10 11">DSM 22153</strain>
    </source>
</reference>
<dbReference type="InterPro" id="IPR011527">
    <property type="entry name" value="ABC1_TM_dom"/>
</dbReference>
<dbReference type="Gene3D" id="3.40.50.300">
    <property type="entry name" value="P-loop containing nucleotide triphosphate hydrolases"/>
    <property type="match status" value="1"/>
</dbReference>
<keyword evidence="6 7" id="KW-0472">Membrane</keyword>
<gene>
    <name evidence="10" type="ORF">SAMN05444272_2394</name>
</gene>
<evidence type="ECO:0000259" key="8">
    <source>
        <dbReference type="PROSITE" id="PS50893"/>
    </source>
</evidence>
<name>A0A1M7I134_9HYPH</name>
<feature type="domain" description="ABC transporter" evidence="8">
    <location>
        <begin position="513"/>
        <end position="741"/>
    </location>
</feature>
<dbReference type="Pfam" id="PF00005">
    <property type="entry name" value="ABC_tran"/>
    <property type="match status" value="1"/>
</dbReference>
<dbReference type="AlphaFoldDB" id="A0A1M7I134"/>